<dbReference type="Proteomes" id="UP001055025">
    <property type="component" value="Unassembled WGS sequence"/>
</dbReference>
<evidence type="ECO:0000313" key="2">
    <source>
        <dbReference type="Proteomes" id="UP001055025"/>
    </source>
</evidence>
<evidence type="ECO:0000313" key="1">
    <source>
        <dbReference type="EMBL" id="GJM55641.1"/>
    </source>
</evidence>
<evidence type="ECO:0008006" key="3">
    <source>
        <dbReference type="Google" id="ProtNLM"/>
    </source>
</evidence>
<dbReference type="RefSeq" id="WP_265590866.1">
    <property type="nucleotide sequence ID" value="NZ_BQKC01000001.1"/>
</dbReference>
<proteinExistence type="predicted"/>
<comment type="caution">
    <text evidence="1">The sequence shown here is derived from an EMBL/GenBank/DDBJ whole genome shotgun (WGS) entry which is preliminary data.</text>
</comment>
<sequence length="80" mass="8600">MTGWLTMAQARAYLHCSTDYLLGLLAQGTVTAYARPGGKFALISRSDLDDVITSWPKAYTDGVHRGGDGGRYYPGKGGDE</sequence>
<protein>
    <recommendedName>
        <fullName evidence="3">Helix-turn-helix domain-containing protein</fullName>
    </recommendedName>
</protein>
<keyword evidence="2" id="KW-1185">Reference proteome</keyword>
<dbReference type="AlphaFoldDB" id="A0AAV5B283"/>
<gene>
    <name evidence="1" type="ORF">ATOP_12960</name>
</gene>
<organism evidence="1 2">
    <name type="scientific">Granulimonas faecalis</name>
    <dbReference type="NCBI Taxonomy" id="2894155"/>
    <lineage>
        <taxon>Bacteria</taxon>
        <taxon>Bacillati</taxon>
        <taxon>Actinomycetota</taxon>
        <taxon>Coriobacteriia</taxon>
        <taxon>Coriobacteriales</taxon>
        <taxon>Kribbibacteriaceae</taxon>
        <taxon>Granulimonas</taxon>
    </lineage>
</organism>
<reference evidence="1" key="1">
    <citation type="journal article" date="2022" name="Int. J. Syst. Evol. Microbiol.">
        <title>Granulimonas faecalis gen. nov., sp. nov., and Leptogranulimonas caecicola gen. nov., sp. nov., novel lactate-producing Atopobiaceae bacteria isolated from mouse intestines, and an emended description of the family Atopobiaceae.</title>
        <authorList>
            <person name="Morinaga K."/>
            <person name="Kusada H."/>
            <person name="Sakamoto S."/>
            <person name="Murakami T."/>
            <person name="Toyoda A."/>
            <person name="Mori H."/>
            <person name="Meng X.Y."/>
            <person name="Takashino M."/>
            <person name="Murotomi K."/>
            <person name="Tamaki H."/>
        </authorList>
    </citation>
    <scope>NUCLEOTIDE SEQUENCE</scope>
    <source>
        <strain evidence="1">OPF53</strain>
    </source>
</reference>
<name>A0AAV5B283_9ACTN</name>
<accession>A0AAV5B283</accession>
<dbReference type="EMBL" id="BQKC01000001">
    <property type="protein sequence ID" value="GJM55641.1"/>
    <property type="molecule type" value="Genomic_DNA"/>
</dbReference>